<keyword evidence="3" id="KW-1185">Reference proteome</keyword>
<evidence type="ECO:0000313" key="3">
    <source>
        <dbReference type="Proteomes" id="UP000028990"/>
    </source>
</evidence>
<evidence type="ECO:0000313" key="2">
    <source>
        <dbReference type="EMBL" id="KFO28000.1"/>
    </source>
</evidence>
<sequence>MTPGSEHTMEPPKSPSPMLQTSAERAVSQWRLPITQTNSSKLLQLLLVLWQWVAVVPLHQNSADPEERECLYHDQQLLPFLDEPQFCTGSAGSTSAILQYNGVNPFRDAEIKVQRIARTTVKVQVVYLEQECKRSLDGGSHQPQQHLRSPVPPPSLLLLHMKLPHGVLVLKQPEEAASPTPATNMGWRSPERNSLTPHLTLAGKAEWQFEAPFPKKFWKQ</sequence>
<dbReference type="Proteomes" id="UP000028990">
    <property type="component" value="Unassembled WGS sequence"/>
</dbReference>
<accession>A0A091DCJ9</accession>
<feature type="region of interest" description="Disordered" evidence="1">
    <location>
        <begin position="1"/>
        <end position="22"/>
    </location>
</feature>
<feature type="region of interest" description="Disordered" evidence="1">
    <location>
        <begin position="174"/>
        <end position="195"/>
    </location>
</feature>
<reference evidence="2 3" key="1">
    <citation type="submission" date="2013-11" db="EMBL/GenBank/DDBJ databases">
        <title>The Damaraland mole rat (Fukomys damarensis) genome and evolution of African mole rats.</title>
        <authorList>
            <person name="Gladyshev V.N."/>
            <person name="Fang X."/>
        </authorList>
    </citation>
    <scope>NUCLEOTIDE SEQUENCE [LARGE SCALE GENOMIC DNA]</scope>
    <source>
        <tissue evidence="2">Liver</tissue>
    </source>
</reference>
<protein>
    <submittedName>
        <fullName evidence="2">Uncharacterized protein</fullName>
    </submittedName>
</protein>
<name>A0A091DCJ9_FUKDA</name>
<dbReference type="AlphaFoldDB" id="A0A091DCJ9"/>
<gene>
    <name evidence="2" type="ORF">H920_10606</name>
</gene>
<evidence type="ECO:0000256" key="1">
    <source>
        <dbReference type="SAM" id="MobiDB-lite"/>
    </source>
</evidence>
<dbReference type="EMBL" id="KN122831">
    <property type="protein sequence ID" value="KFO28000.1"/>
    <property type="molecule type" value="Genomic_DNA"/>
</dbReference>
<proteinExistence type="predicted"/>
<organism evidence="2 3">
    <name type="scientific">Fukomys damarensis</name>
    <name type="common">Damaraland mole rat</name>
    <name type="synonym">Cryptomys damarensis</name>
    <dbReference type="NCBI Taxonomy" id="885580"/>
    <lineage>
        <taxon>Eukaryota</taxon>
        <taxon>Metazoa</taxon>
        <taxon>Chordata</taxon>
        <taxon>Craniata</taxon>
        <taxon>Vertebrata</taxon>
        <taxon>Euteleostomi</taxon>
        <taxon>Mammalia</taxon>
        <taxon>Eutheria</taxon>
        <taxon>Euarchontoglires</taxon>
        <taxon>Glires</taxon>
        <taxon>Rodentia</taxon>
        <taxon>Hystricomorpha</taxon>
        <taxon>Bathyergidae</taxon>
        <taxon>Fukomys</taxon>
    </lineage>
</organism>